<sequence length="1957" mass="221082">MKMRIHTKWMGCLLALTVGLLGQIGYAQRKADITTIAQLTGTVKQPDHSFGSAPLWVWHTDVTESIIDSMMRGFKRNAFGGVFIHPRPGLVTPYLSAEWNRLFTYSVAKGKELGLDVWIYDENSYPSGFAGGHVPASMPESYNQGQMLNLTKAKKIPLDTHAYLIILRQTPDGFIDISDQHSRYADSPGTYYLFKKAFYGKSPWYAGFSYVDLLHKGVTEKFIEVTMKGYEKSFGKEFGRVVPGIFTDEPNIEVQGRDNIRWTPDLFDRFRERWGYDLVPHLPSLYEEVGEWRKIRHNYYQVLLQLFIDRWSKPWHAYTEKKGLEWTGHYWEHGWPNPNHGGDNMAMYAWHQRPAIDMLFNQFNEESPNAQFGNIRAVKELASVANQLGRKRTLSETYGGGGWELTLTDMKRLGDWEYVLGVNTLNQHLADMTLVGARKYDYPQSFSYHNPWWPYYASQNRYFARLSLALSAGKQVNDILVIEPTTSAWMYSTYQSADPRRDTIGYRFQSFVTTLERAQAEYDLGSENIIKDHGQIRNARFVVGERDYRTVVIPPGMENIDRITFDLLLQFAKQGGNIVLFESIRYIDGTPAAAEIAQLKKGSELKTFPQLDEQVIRDHFLREDIVFSNQQLIQPHLYHHRRMLQDGQLLFLVNSSMDEEKEVAVDVQGKQVLYVDTETGDVLDFPSIASGAYQSLRYTLPPAGSALFLIANQQKSGYLAWKAPALPGREITSARSEVRRLQPNVLTIDFCDVAIGDTLLKDIHTFYAADTVFKHYGFADGNPWNTSVQYRDQTIQRDTFEQGSGFAASYHFQIATGTEFSGLKAAVERPQLWQVSVNGQVVSPRPNEWWLDHDFAVFDIGQYCKTGNNTLTIQAMRMSVHAEIEPVYILGNFSLHSLNKGWGISPAAPLKLGSWKDQGMPFYGHEVAYIKHFEGKKGQSYVVKLADWKGTAALVKLNGKQVGHVHYPPYQLEINEGVQDGQNELEVIVVGSLKNTLGPHHGNPQPGMVSPWHWRNAHVYPAGSAYDTYDYGLIADFEIREVSSHPTLPVKLNVDSKEIPTGITAEQLRFGWQLESVERGVRQTAWQIKLAMSDQALEGEDSLLWDSGKVPSDEQHFIPYQGSPLTSGKMYYWKVRIWDQDGKVTPWSTAASFVTGILHASEWEVSKWIGYESLPPELNVVPGVHGNGDNLGEKAVKRAVIPYFRRSFTLNKPVAEAYLFVSGLGHYEASLNGENIGDHFLAPGWTTYEKRCLYNTYSVKEQLRQGENVLGGVVGTGFRYVNRERYRKLVRAEGYPMLRAKLLIRYTDGTSETIGTDDTWRTAQSPITFSSIYGGEDYDATREQPGWNMPGFPAANWKTAQVVDGPTGSMEPERDYPLKVMEVFEPTQMTEVGADSLLYDFGQNASGIIRLAVKGKKGDKIRITPAEILDDNGLPYQGASGSPYYFEYIVKGTGDESWQPRFTYYGFRYALVTVESEEKLDRDKIRLTMLHTRNSAPEVGMFNCSNPLFNQINELIRWGIRSNLASVATDCPHREKLGWLEQTHLIGASLRYNYDCYNLYSKIVDDMLESQLDNGLVPDIVPEYVPFEGGFRDSPEWGSAAIIIPWYLYQWYGDRSVLERAYPMMTRYLAYLGTKADGHLLSHGLGDWFDLGPAAPGVSQLTPIGLTASTIYYYDAALMARIAGQLALKEDSARYQLLADRIRSAFNAKYFDKTHAVYATGSQTSYAMPLYLGLVDSALKQRVEQNLVDSIVSNGRALTAGDVGYRYLLRALENAGASQLIYEMNNRDDVPGYGYQIRRGATALTESWAALRFVSNNHMMLGHLMEWLYSGLLGIRSAEDGLAFKSIEIRPAIIAGLPAASGRYDSPYGPIEVAWSQLADELEMKVCIPPNTQARIYVPHRQGSQPTEGGREVSESQGIEYAGEEGNQSVFKVGSGTYVFKTEWNLQSNKTPYHAVQ</sequence>
<name>A0ABQ1L4L1_9SPHI</name>
<evidence type="ECO:0000259" key="7">
    <source>
        <dbReference type="Pfam" id="PF17390"/>
    </source>
</evidence>
<dbReference type="PANTHER" id="PTHR33307:SF11">
    <property type="entry name" value="ALPHA-L-RHAMNOSIDASE"/>
    <property type="match status" value="1"/>
</dbReference>
<comment type="catalytic activity">
    <reaction evidence="1">
        <text>Hydrolysis of terminal non-reducing alpha-L-rhamnose residues in alpha-L-rhamnosides.</text>
        <dbReference type="EC" id="3.2.1.40"/>
    </reaction>
</comment>
<dbReference type="Pfam" id="PF05592">
    <property type="entry name" value="Bac_rhamnosid"/>
    <property type="match status" value="1"/>
</dbReference>
<dbReference type="SUPFAM" id="SSF48208">
    <property type="entry name" value="Six-hairpin glycosidases"/>
    <property type="match status" value="1"/>
</dbReference>
<dbReference type="Pfam" id="PF17390">
    <property type="entry name" value="Bac_rhamnosid_C"/>
    <property type="match status" value="1"/>
</dbReference>
<accession>A0ABQ1L4L1</accession>
<feature type="domain" description="Bacterial alpha-L-rhamnosidase N-terminal" evidence="5">
    <location>
        <begin position="1212"/>
        <end position="1382"/>
    </location>
</feature>
<dbReference type="InterPro" id="IPR013783">
    <property type="entry name" value="Ig-like_fold"/>
</dbReference>
<gene>
    <name evidence="8" type="ORF">GCM10011386_06290</name>
</gene>
<evidence type="ECO:0000259" key="6">
    <source>
        <dbReference type="Pfam" id="PF17389"/>
    </source>
</evidence>
<dbReference type="Gene3D" id="1.50.10.10">
    <property type="match status" value="1"/>
</dbReference>
<dbReference type="Pfam" id="PF17389">
    <property type="entry name" value="Bac_rhamnosid6H"/>
    <property type="match status" value="1"/>
</dbReference>
<feature type="domain" description="Alpha-L-rhamnosidase C-terminal" evidence="7">
    <location>
        <begin position="1834"/>
        <end position="1906"/>
    </location>
</feature>
<dbReference type="Pfam" id="PF17132">
    <property type="entry name" value="Glyco_hydro_106"/>
    <property type="match status" value="1"/>
</dbReference>
<protein>
    <recommendedName>
        <fullName evidence="2">alpha-L-rhamnosidase</fullName>
        <ecNumber evidence="2">3.2.1.40</ecNumber>
    </recommendedName>
</protein>
<feature type="domain" description="Alpha-L-rhamnosidase six-hairpin glycosidase" evidence="6">
    <location>
        <begin position="1498"/>
        <end position="1830"/>
    </location>
</feature>
<comment type="caution">
    <text evidence="8">The sequence shown here is derived from an EMBL/GenBank/DDBJ whole genome shotgun (WGS) entry which is preliminary data.</text>
</comment>
<dbReference type="Gene3D" id="2.60.420.10">
    <property type="entry name" value="Maltose phosphorylase, domain 3"/>
    <property type="match status" value="1"/>
</dbReference>
<dbReference type="Gene3D" id="2.60.40.10">
    <property type="entry name" value="Immunoglobulins"/>
    <property type="match status" value="1"/>
</dbReference>
<keyword evidence="3" id="KW-0378">Hydrolase</keyword>
<evidence type="ECO:0000313" key="9">
    <source>
        <dbReference type="Proteomes" id="UP000597338"/>
    </source>
</evidence>
<dbReference type="Proteomes" id="UP000597338">
    <property type="component" value="Unassembled WGS sequence"/>
</dbReference>
<dbReference type="InterPro" id="IPR008979">
    <property type="entry name" value="Galactose-bd-like_sf"/>
</dbReference>
<evidence type="ECO:0000256" key="3">
    <source>
        <dbReference type="ARBA" id="ARBA00022801"/>
    </source>
</evidence>
<dbReference type="InterPro" id="IPR016007">
    <property type="entry name" value="Alpha_rhamnosid"/>
</dbReference>
<dbReference type="InterPro" id="IPR008928">
    <property type="entry name" value="6-hairpin_glycosidase_sf"/>
</dbReference>
<dbReference type="EC" id="3.2.1.40" evidence="2"/>
<proteinExistence type="predicted"/>
<evidence type="ECO:0000259" key="5">
    <source>
        <dbReference type="Pfam" id="PF08531"/>
    </source>
</evidence>
<dbReference type="Gene3D" id="2.60.120.260">
    <property type="entry name" value="Galactose-binding domain-like"/>
    <property type="match status" value="2"/>
</dbReference>
<dbReference type="InterPro" id="IPR013737">
    <property type="entry name" value="Bac_rhamnosid_N"/>
</dbReference>
<dbReference type="EMBL" id="BMIK01000001">
    <property type="protein sequence ID" value="GGC17203.1"/>
    <property type="molecule type" value="Genomic_DNA"/>
</dbReference>
<reference evidence="9" key="1">
    <citation type="journal article" date="2019" name="Int. J. Syst. Evol. Microbiol.">
        <title>The Global Catalogue of Microorganisms (GCM) 10K type strain sequencing project: providing services to taxonomists for standard genome sequencing and annotation.</title>
        <authorList>
            <consortium name="The Broad Institute Genomics Platform"/>
            <consortium name="The Broad Institute Genome Sequencing Center for Infectious Disease"/>
            <person name="Wu L."/>
            <person name="Ma J."/>
        </authorList>
    </citation>
    <scope>NUCLEOTIDE SEQUENCE [LARGE SCALE GENOMIC DNA]</scope>
    <source>
        <strain evidence="9">CGMCC 1.15342</strain>
    </source>
</reference>
<dbReference type="RefSeq" id="WP_188747252.1">
    <property type="nucleotide sequence ID" value="NZ_BMIK01000001.1"/>
</dbReference>
<evidence type="ECO:0000256" key="2">
    <source>
        <dbReference type="ARBA" id="ARBA00012652"/>
    </source>
</evidence>
<keyword evidence="9" id="KW-1185">Reference proteome</keyword>
<dbReference type="PANTHER" id="PTHR33307">
    <property type="entry name" value="ALPHA-RHAMNOSIDASE (EUROFUNG)"/>
    <property type="match status" value="1"/>
</dbReference>
<feature type="domain" description="Alpha-L-rhamnosidase concanavalin-like" evidence="4">
    <location>
        <begin position="1392"/>
        <end position="1485"/>
    </location>
</feature>
<dbReference type="InterPro" id="IPR035396">
    <property type="entry name" value="Bac_rhamnosid6H"/>
</dbReference>
<evidence type="ECO:0000313" key="8">
    <source>
        <dbReference type="EMBL" id="GGC17203.1"/>
    </source>
</evidence>
<dbReference type="Pfam" id="PF08531">
    <property type="entry name" value="Bac_rhamnosid_N"/>
    <property type="match status" value="1"/>
</dbReference>
<dbReference type="InterPro" id="IPR035398">
    <property type="entry name" value="Bac_rhamnosid_C"/>
</dbReference>
<dbReference type="InterPro" id="IPR012341">
    <property type="entry name" value="6hp_glycosidase-like_sf"/>
</dbReference>
<evidence type="ECO:0000256" key="1">
    <source>
        <dbReference type="ARBA" id="ARBA00001445"/>
    </source>
</evidence>
<evidence type="ECO:0000259" key="4">
    <source>
        <dbReference type="Pfam" id="PF05592"/>
    </source>
</evidence>
<organism evidence="8 9">
    <name type="scientific">Parapedobacter defluvii</name>
    <dbReference type="NCBI Taxonomy" id="2045106"/>
    <lineage>
        <taxon>Bacteria</taxon>
        <taxon>Pseudomonadati</taxon>
        <taxon>Bacteroidota</taxon>
        <taxon>Sphingobacteriia</taxon>
        <taxon>Sphingobacteriales</taxon>
        <taxon>Sphingobacteriaceae</taxon>
        <taxon>Parapedobacter</taxon>
    </lineage>
</organism>
<dbReference type="InterPro" id="IPR008902">
    <property type="entry name" value="Rhamnosid_concanavalin"/>
</dbReference>
<dbReference type="Pfam" id="PF25788">
    <property type="entry name" value="Ig_Rha78A_N"/>
    <property type="match status" value="1"/>
</dbReference>
<dbReference type="SUPFAM" id="SSF49785">
    <property type="entry name" value="Galactose-binding domain-like"/>
    <property type="match status" value="1"/>
</dbReference>